<evidence type="ECO:0000313" key="2">
    <source>
        <dbReference type="Proteomes" id="UP000187059"/>
    </source>
</evidence>
<dbReference type="EMBL" id="CP015093">
    <property type="protein sequence ID" value="APZ52696.1"/>
    <property type="molecule type" value="Genomic_DNA"/>
</dbReference>
<accession>A0A1P8UTM8</accession>
<evidence type="ECO:0000313" key="1">
    <source>
        <dbReference type="EMBL" id="APZ52696.1"/>
    </source>
</evidence>
<dbReference type="Proteomes" id="UP000187059">
    <property type="component" value="Chromosome"/>
</dbReference>
<keyword evidence="2" id="KW-1185">Reference proteome</keyword>
<dbReference type="KEGG" id="paby:Ga0080574_TMP2362"/>
<protein>
    <submittedName>
        <fullName evidence="1">Uncharacterized protein</fullName>
    </submittedName>
</protein>
<sequence>MAVFVSAPPAQAAPQYGWGGGPVRVIGNDPGGRLKPRFEEIRRMRARGDRVEIRGSYCLSACTLYLGAGNVCVSPATRFGFHGPSYLSDPISSERFDYWSRRMAQHYPPQVSSWFLTQARYVTRGYMSLSGAELIRMGVPRC</sequence>
<dbReference type="AlphaFoldDB" id="A0A1P8UTM8"/>
<gene>
    <name evidence="1" type="ORF">Ga0080574_TMP2362</name>
</gene>
<organism evidence="1 2">
    <name type="scientific">Salipiger abyssi</name>
    <dbReference type="NCBI Taxonomy" id="1250539"/>
    <lineage>
        <taxon>Bacteria</taxon>
        <taxon>Pseudomonadati</taxon>
        <taxon>Pseudomonadota</taxon>
        <taxon>Alphaproteobacteria</taxon>
        <taxon>Rhodobacterales</taxon>
        <taxon>Roseobacteraceae</taxon>
        <taxon>Salipiger</taxon>
    </lineage>
</organism>
<name>A0A1P8UTM8_9RHOB</name>
<reference evidence="1 2" key="1">
    <citation type="submission" date="2016-04" db="EMBL/GenBank/DDBJ databases">
        <title>Deep-sea bacteria in the southern Pacific.</title>
        <authorList>
            <person name="Tang K."/>
        </authorList>
    </citation>
    <scope>NUCLEOTIDE SEQUENCE [LARGE SCALE GENOMIC DNA]</scope>
    <source>
        <strain evidence="1 2">JLT2014</strain>
    </source>
</reference>
<proteinExistence type="predicted"/>